<evidence type="ECO:0000313" key="1">
    <source>
        <dbReference type="EMBL" id="CAB4045049.1"/>
    </source>
</evidence>
<sequence>MKLQNDARATELADVFPGLPGNDEDGYRLRNIKHSASVFSEIHVCDEGKQEELKPTFVN</sequence>
<reference evidence="1" key="1">
    <citation type="submission" date="2020-04" db="EMBL/GenBank/DDBJ databases">
        <authorList>
            <person name="Alioto T."/>
            <person name="Alioto T."/>
            <person name="Gomez Garrido J."/>
        </authorList>
    </citation>
    <scope>NUCLEOTIDE SEQUENCE</scope>
    <source>
        <strain evidence="1">A484AB</strain>
    </source>
</reference>
<dbReference type="Proteomes" id="UP001152795">
    <property type="component" value="Unassembled WGS sequence"/>
</dbReference>
<keyword evidence="2" id="KW-1185">Reference proteome</keyword>
<evidence type="ECO:0000313" key="2">
    <source>
        <dbReference type="Proteomes" id="UP001152795"/>
    </source>
</evidence>
<dbReference type="EMBL" id="CACRXK020037445">
    <property type="protein sequence ID" value="CAB4045049.1"/>
    <property type="molecule type" value="Genomic_DNA"/>
</dbReference>
<protein>
    <submittedName>
        <fullName evidence="1">Uncharacterized protein</fullName>
    </submittedName>
</protein>
<comment type="caution">
    <text evidence="1">The sequence shown here is derived from an EMBL/GenBank/DDBJ whole genome shotgun (WGS) entry which is preliminary data.</text>
</comment>
<proteinExistence type="predicted"/>
<gene>
    <name evidence="1" type="ORF">PACLA_8A062523</name>
</gene>
<dbReference type="AlphaFoldDB" id="A0A7D9M7R1"/>
<organism evidence="1 2">
    <name type="scientific">Paramuricea clavata</name>
    <name type="common">Red gorgonian</name>
    <name type="synonym">Violescent sea-whip</name>
    <dbReference type="NCBI Taxonomy" id="317549"/>
    <lineage>
        <taxon>Eukaryota</taxon>
        <taxon>Metazoa</taxon>
        <taxon>Cnidaria</taxon>
        <taxon>Anthozoa</taxon>
        <taxon>Octocorallia</taxon>
        <taxon>Malacalcyonacea</taxon>
        <taxon>Plexauridae</taxon>
        <taxon>Paramuricea</taxon>
    </lineage>
</organism>
<name>A0A7D9M7R1_PARCT</name>
<accession>A0A7D9M7R1</accession>